<keyword evidence="2" id="KW-1185">Reference proteome</keyword>
<dbReference type="EMBL" id="PPTS01000003">
    <property type="protein sequence ID" value="RDB65542.1"/>
    <property type="molecule type" value="Genomic_DNA"/>
</dbReference>
<proteinExistence type="predicted"/>
<dbReference type="NCBIfam" id="NF047399">
    <property type="entry name" value="BrnA_antitoxin_add"/>
    <property type="match status" value="1"/>
</dbReference>
<evidence type="ECO:0000313" key="2">
    <source>
        <dbReference type="Proteomes" id="UP000254000"/>
    </source>
</evidence>
<dbReference type="RefSeq" id="WP_041238658.1">
    <property type="nucleotide sequence ID" value="NZ_CABMMS010000003.1"/>
</dbReference>
<name>A0A369M2A0_9ACTN</name>
<reference evidence="1 2" key="1">
    <citation type="journal article" date="2018" name="Elife">
        <title>Discovery and characterization of a prevalent human gut bacterial enzyme sufficient for the inactivation of a family of plant toxins.</title>
        <authorList>
            <person name="Koppel N."/>
            <person name="Bisanz J.E."/>
            <person name="Pandelia M.E."/>
            <person name="Turnbaugh P.J."/>
            <person name="Balskus E.P."/>
        </authorList>
    </citation>
    <scope>NUCLEOTIDE SEQUENCE [LARGE SCALE GENOMIC DNA]</scope>
    <source>
        <strain evidence="1 2">3C</strain>
    </source>
</reference>
<accession>A0A369M2A0</accession>
<dbReference type="AlphaFoldDB" id="A0A369M2A0"/>
<sequence>MTAKSLSTEEFDRIFDEGEEDVLQYCDLDKAVVSDPAFETRRVNVDFPAWVVEALDREARRIGIGRQAVIKTWIAERLDEEASRRSA</sequence>
<dbReference type="GeneID" id="78359114"/>
<dbReference type="Proteomes" id="UP000254000">
    <property type="component" value="Unassembled WGS sequence"/>
</dbReference>
<protein>
    <submittedName>
        <fullName evidence="1">CopG family transcriptional regulator</fullName>
    </submittedName>
</protein>
<organism evidence="1 2">
    <name type="scientific">Gordonibacter pamelaeae</name>
    <dbReference type="NCBI Taxonomy" id="471189"/>
    <lineage>
        <taxon>Bacteria</taxon>
        <taxon>Bacillati</taxon>
        <taxon>Actinomycetota</taxon>
        <taxon>Coriobacteriia</taxon>
        <taxon>Eggerthellales</taxon>
        <taxon>Eggerthellaceae</taxon>
        <taxon>Gordonibacter</taxon>
    </lineage>
</organism>
<comment type="caution">
    <text evidence="1">The sequence shown here is derived from an EMBL/GenBank/DDBJ whole genome shotgun (WGS) entry which is preliminary data.</text>
</comment>
<dbReference type="OrthoDB" id="9798485at2"/>
<evidence type="ECO:0000313" key="1">
    <source>
        <dbReference type="EMBL" id="RDB65542.1"/>
    </source>
</evidence>
<gene>
    <name evidence="1" type="ORF">C1877_05240</name>
</gene>